<reference evidence="2 3" key="1">
    <citation type="submission" date="2019-05" db="EMBL/GenBank/DDBJ databases">
        <title>Another draft genome of Portunus trituberculatus and its Hox gene families provides insights of decapod evolution.</title>
        <authorList>
            <person name="Jeong J.-H."/>
            <person name="Song I."/>
            <person name="Kim S."/>
            <person name="Choi T."/>
            <person name="Kim D."/>
            <person name="Ryu S."/>
            <person name="Kim W."/>
        </authorList>
    </citation>
    <scope>NUCLEOTIDE SEQUENCE [LARGE SCALE GENOMIC DNA]</scope>
    <source>
        <tissue evidence="2">Muscle</tissue>
    </source>
</reference>
<protein>
    <submittedName>
        <fullName evidence="2">Uncharacterized protein</fullName>
    </submittedName>
</protein>
<keyword evidence="3" id="KW-1185">Reference proteome</keyword>
<feature type="region of interest" description="Disordered" evidence="1">
    <location>
        <begin position="40"/>
        <end position="59"/>
    </location>
</feature>
<sequence>MAHDDRDFPGDNNPQSPTDKRSEARRVSWPRCERMGAGGRGWLGGWGWAGETLGRGEVS</sequence>
<dbReference type="AlphaFoldDB" id="A0A5B7DN07"/>
<dbReference type="EMBL" id="VSRR010001086">
    <property type="protein sequence ID" value="MPC22414.1"/>
    <property type="molecule type" value="Genomic_DNA"/>
</dbReference>
<evidence type="ECO:0000313" key="3">
    <source>
        <dbReference type="Proteomes" id="UP000324222"/>
    </source>
</evidence>
<comment type="caution">
    <text evidence="2">The sequence shown here is derived from an EMBL/GenBank/DDBJ whole genome shotgun (WGS) entry which is preliminary data.</text>
</comment>
<gene>
    <name evidence="2" type="ORF">E2C01_015428</name>
</gene>
<feature type="compositionally biased region" description="Basic and acidic residues" evidence="1">
    <location>
        <begin position="18"/>
        <end position="34"/>
    </location>
</feature>
<feature type="compositionally biased region" description="Low complexity" evidence="1">
    <location>
        <begin position="49"/>
        <end position="59"/>
    </location>
</feature>
<evidence type="ECO:0000313" key="2">
    <source>
        <dbReference type="EMBL" id="MPC22414.1"/>
    </source>
</evidence>
<evidence type="ECO:0000256" key="1">
    <source>
        <dbReference type="SAM" id="MobiDB-lite"/>
    </source>
</evidence>
<proteinExistence type="predicted"/>
<name>A0A5B7DN07_PORTR</name>
<dbReference type="Proteomes" id="UP000324222">
    <property type="component" value="Unassembled WGS sequence"/>
</dbReference>
<feature type="region of interest" description="Disordered" evidence="1">
    <location>
        <begin position="1"/>
        <end position="34"/>
    </location>
</feature>
<accession>A0A5B7DN07</accession>
<organism evidence="2 3">
    <name type="scientific">Portunus trituberculatus</name>
    <name type="common">Swimming crab</name>
    <name type="synonym">Neptunus trituberculatus</name>
    <dbReference type="NCBI Taxonomy" id="210409"/>
    <lineage>
        <taxon>Eukaryota</taxon>
        <taxon>Metazoa</taxon>
        <taxon>Ecdysozoa</taxon>
        <taxon>Arthropoda</taxon>
        <taxon>Crustacea</taxon>
        <taxon>Multicrustacea</taxon>
        <taxon>Malacostraca</taxon>
        <taxon>Eumalacostraca</taxon>
        <taxon>Eucarida</taxon>
        <taxon>Decapoda</taxon>
        <taxon>Pleocyemata</taxon>
        <taxon>Brachyura</taxon>
        <taxon>Eubrachyura</taxon>
        <taxon>Portunoidea</taxon>
        <taxon>Portunidae</taxon>
        <taxon>Portuninae</taxon>
        <taxon>Portunus</taxon>
    </lineage>
</organism>